<reference evidence="3" key="1">
    <citation type="submission" date="2021-12" db="EMBL/GenBank/DDBJ databases">
        <title>Discovery of the Pendulisporaceae a myxobacterial family with distinct sporulation behavior and unique specialized metabolism.</title>
        <authorList>
            <person name="Garcia R."/>
            <person name="Popoff A."/>
            <person name="Bader C.D."/>
            <person name="Loehr J."/>
            <person name="Walesch S."/>
            <person name="Walt C."/>
            <person name="Boldt J."/>
            <person name="Bunk B."/>
            <person name="Haeckl F.J.F.P.J."/>
            <person name="Gunesch A.P."/>
            <person name="Birkelbach J."/>
            <person name="Nuebel U."/>
            <person name="Pietschmann T."/>
            <person name="Bach T."/>
            <person name="Mueller R."/>
        </authorList>
    </citation>
    <scope>NUCLEOTIDE SEQUENCE</scope>
    <source>
        <strain evidence="3">MSr11367</strain>
    </source>
</reference>
<organism evidence="3 4">
    <name type="scientific">Pendulispora rubella</name>
    <dbReference type="NCBI Taxonomy" id="2741070"/>
    <lineage>
        <taxon>Bacteria</taxon>
        <taxon>Pseudomonadati</taxon>
        <taxon>Myxococcota</taxon>
        <taxon>Myxococcia</taxon>
        <taxon>Myxococcales</taxon>
        <taxon>Sorangiineae</taxon>
        <taxon>Pendulisporaceae</taxon>
        <taxon>Pendulispora</taxon>
    </lineage>
</organism>
<accession>A0ABZ2L6J3</accession>
<gene>
    <name evidence="3" type="ORF">LVJ94_48895</name>
</gene>
<feature type="chain" id="PRO_5046135209" evidence="2">
    <location>
        <begin position="30"/>
        <end position="347"/>
    </location>
</feature>
<evidence type="ECO:0000313" key="3">
    <source>
        <dbReference type="EMBL" id="WXB04800.1"/>
    </source>
</evidence>
<proteinExistence type="predicted"/>
<feature type="compositionally biased region" description="Pro residues" evidence="1">
    <location>
        <begin position="137"/>
        <end position="168"/>
    </location>
</feature>
<keyword evidence="4" id="KW-1185">Reference proteome</keyword>
<sequence length="347" mass="36750">MATRFVSAGRLRSATVLVALLLASVRASADVPEVNLRYERGPRAESCGGADELRASVAARLGRDPFVWRADVDTVVVRLRRVGPALEGTFERHGPKNQLRGKPSKITSKAGDCAEIMSAFAVGIAIAIDPLSLTRESPPPEPAPSPTLQASPPPLQASPLPAEPAPPAPRDEAARPPPIARSESVPVRVHLGAGPSVTFGSLPQVAPGARVSFGVSRGMLEVDLEGRLDPPVTRQAEGGRIEASLALVTFAPCLRYEFLLSCAQMSLGALRGTSVGFDHTREDNTFYVAAGARAGVEFSLSRHLAVRAMGEGQIPLRPTRLLVVDTPVWSTPAFAFSLVPMLVARFP</sequence>
<evidence type="ECO:0000313" key="4">
    <source>
        <dbReference type="Proteomes" id="UP001374803"/>
    </source>
</evidence>
<protein>
    <submittedName>
        <fullName evidence="3">Uncharacterized protein</fullName>
    </submittedName>
</protein>
<keyword evidence="2" id="KW-0732">Signal</keyword>
<dbReference type="EMBL" id="CP089983">
    <property type="protein sequence ID" value="WXB04800.1"/>
    <property type="molecule type" value="Genomic_DNA"/>
</dbReference>
<name>A0ABZ2L6J3_9BACT</name>
<feature type="region of interest" description="Disordered" evidence="1">
    <location>
        <begin position="133"/>
        <end position="178"/>
    </location>
</feature>
<evidence type="ECO:0000256" key="2">
    <source>
        <dbReference type="SAM" id="SignalP"/>
    </source>
</evidence>
<feature type="signal peptide" evidence="2">
    <location>
        <begin position="1"/>
        <end position="29"/>
    </location>
</feature>
<evidence type="ECO:0000256" key="1">
    <source>
        <dbReference type="SAM" id="MobiDB-lite"/>
    </source>
</evidence>
<dbReference type="Proteomes" id="UP001374803">
    <property type="component" value="Chromosome"/>
</dbReference>
<dbReference type="RefSeq" id="WP_394834443.1">
    <property type="nucleotide sequence ID" value="NZ_CP089929.1"/>
</dbReference>